<dbReference type="InterPro" id="IPR015507">
    <property type="entry name" value="rRNA-MeTfrase_E"/>
</dbReference>
<dbReference type="EMBL" id="WJPP01000001">
    <property type="protein sequence ID" value="MRH77502.1"/>
    <property type="molecule type" value="Genomic_DNA"/>
</dbReference>
<dbReference type="PANTHER" id="PTHR10920:SF18">
    <property type="entry name" value="RRNA METHYLTRANSFERASE 2, MITOCHONDRIAL"/>
    <property type="match status" value="1"/>
</dbReference>
<dbReference type="SUPFAM" id="SSF53335">
    <property type="entry name" value="S-adenosyl-L-methionine-dependent methyltransferases"/>
    <property type="match status" value="1"/>
</dbReference>
<evidence type="ECO:0000313" key="15">
    <source>
        <dbReference type="Proteomes" id="UP000433788"/>
    </source>
</evidence>
<keyword evidence="11" id="KW-0963">Cytoplasm</keyword>
<dbReference type="InterPro" id="IPR002877">
    <property type="entry name" value="RNA_MeTrfase_FtsJ_dom"/>
</dbReference>
<dbReference type="PIRSF" id="PIRSF005461">
    <property type="entry name" value="23S_rRNA_mtase"/>
    <property type="match status" value="1"/>
</dbReference>
<evidence type="ECO:0000256" key="6">
    <source>
        <dbReference type="ARBA" id="ARBA00038861"/>
    </source>
</evidence>
<evidence type="ECO:0000256" key="8">
    <source>
        <dbReference type="ARBA" id="ARBA00041995"/>
    </source>
</evidence>
<feature type="binding site" evidence="11">
    <location>
        <position position="96"/>
    </location>
    <ligand>
        <name>S-adenosyl-L-methionine</name>
        <dbReference type="ChEBI" id="CHEBI:59789"/>
    </ligand>
</feature>
<protein>
    <recommendedName>
        <fullName evidence="7 11">Ribosomal RNA large subunit methyltransferase E</fullName>
        <ecNumber evidence="6 11">2.1.1.166</ecNumber>
    </recommendedName>
    <alternativeName>
        <fullName evidence="9 11">23S rRNA Um2552 methyltransferase</fullName>
    </alternativeName>
    <alternativeName>
        <fullName evidence="8 11">rRNA (uridine-2'-O-)-methyltransferase</fullName>
    </alternativeName>
</protein>
<accession>A0A6N7QN82</accession>
<comment type="catalytic activity">
    <reaction evidence="10 11">
        <text>uridine(2552) in 23S rRNA + S-adenosyl-L-methionine = 2'-O-methyluridine(2552) in 23S rRNA + S-adenosyl-L-homocysteine + H(+)</text>
        <dbReference type="Rhea" id="RHEA:42720"/>
        <dbReference type="Rhea" id="RHEA-COMP:10202"/>
        <dbReference type="Rhea" id="RHEA-COMP:10203"/>
        <dbReference type="ChEBI" id="CHEBI:15378"/>
        <dbReference type="ChEBI" id="CHEBI:57856"/>
        <dbReference type="ChEBI" id="CHEBI:59789"/>
        <dbReference type="ChEBI" id="CHEBI:65315"/>
        <dbReference type="ChEBI" id="CHEBI:74478"/>
        <dbReference type="EC" id="2.1.1.166"/>
    </reaction>
</comment>
<feature type="active site" description="Proton acceptor" evidence="11 12">
    <location>
        <position position="161"/>
    </location>
</feature>
<evidence type="ECO:0000256" key="1">
    <source>
        <dbReference type="ARBA" id="ARBA00022552"/>
    </source>
</evidence>
<keyword evidence="2 11" id="KW-0489">Methyltransferase</keyword>
<dbReference type="InterPro" id="IPR029063">
    <property type="entry name" value="SAM-dependent_MTases_sf"/>
</dbReference>
<evidence type="ECO:0000256" key="9">
    <source>
        <dbReference type="ARBA" id="ARBA00042745"/>
    </source>
</evidence>
<comment type="function">
    <text evidence="5 11">Specifically methylates the uridine in position 2552 of 23S rRNA at the 2'-O position of the ribose in the fully assembled 50S ribosomal subunit.</text>
</comment>
<dbReference type="InterPro" id="IPR050082">
    <property type="entry name" value="RNA_methyltr_RlmE"/>
</dbReference>
<dbReference type="PANTHER" id="PTHR10920">
    <property type="entry name" value="RIBOSOMAL RNA METHYLTRANSFERASE"/>
    <property type="match status" value="1"/>
</dbReference>
<keyword evidence="15" id="KW-1185">Reference proteome</keyword>
<feature type="binding site" evidence="11">
    <location>
        <position position="121"/>
    </location>
    <ligand>
        <name>S-adenosyl-L-methionine</name>
        <dbReference type="ChEBI" id="CHEBI:59789"/>
    </ligand>
</feature>
<sequence>MPRKRSSRRWLSEHFNDPYVKEAQRRGLRSRAVFKLQEINDRDEIFKPGQTVVDLGAAPGGWSEYAAQKVLPTGRVVGIDLLPMPVPAGVAFVNADFASDEGLAALDNLLEGQAADVVLSDMAPNLSGIKAVDQPRAMMLAELALDFCDTRLNPGGTLLVKVFQGQGFDELLTQVRQRFGKVQSRKPEASRDRSREVYLLARSFVA</sequence>
<keyword evidence="3 11" id="KW-0808">Transferase</keyword>
<dbReference type="Pfam" id="PF01728">
    <property type="entry name" value="FtsJ"/>
    <property type="match status" value="1"/>
</dbReference>
<dbReference type="EC" id="2.1.1.166" evidence="6 11"/>
<evidence type="ECO:0000256" key="12">
    <source>
        <dbReference type="PIRSR" id="PIRSR005461-1"/>
    </source>
</evidence>
<keyword evidence="1 11" id="KW-0698">rRNA processing</keyword>
<evidence type="ECO:0000259" key="13">
    <source>
        <dbReference type="Pfam" id="PF01728"/>
    </source>
</evidence>
<evidence type="ECO:0000256" key="11">
    <source>
        <dbReference type="HAMAP-Rule" id="MF_01547"/>
    </source>
</evidence>
<gene>
    <name evidence="11 14" type="primary">rlmE</name>
    <name evidence="11" type="synonym">ftsJ</name>
    <name evidence="11" type="synonym">rrmJ</name>
    <name evidence="14" type="ORF">GH984_02100</name>
</gene>
<feature type="domain" description="Ribosomal RNA methyltransferase FtsJ" evidence="13">
    <location>
        <begin position="29"/>
        <end position="204"/>
    </location>
</feature>
<evidence type="ECO:0000256" key="3">
    <source>
        <dbReference type="ARBA" id="ARBA00022679"/>
    </source>
</evidence>
<dbReference type="NCBIfam" id="NF008390">
    <property type="entry name" value="PRK11188.1"/>
    <property type="match status" value="1"/>
</dbReference>
<comment type="subcellular location">
    <subcellularLocation>
        <location evidence="11">Cytoplasm</location>
    </subcellularLocation>
</comment>
<dbReference type="GO" id="GO:0005737">
    <property type="term" value="C:cytoplasm"/>
    <property type="evidence" value="ECO:0007669"/>
    <property type="project" value="UniProtKB-SubCell"/>
</dbReference>
<comment type="similarity">
    <text evidence="11">Belongs to the class I-like SAM-binding methyltransferase superfamily. RNA methyltransferase RlmE family.</text>
</comment>
<comment type="caution">
    <text evidence="14">The sequence shown here is derived from an EMBL/GenBank/DDBJ whole genome shotgun (WGS) entry which is preliminary data.</text>
</comment>
<feature type="binding site" evidence="11">
    <location>
        <position position="60"/>
    </location>
    <ligand>
        <name>S-adenosyl-L-methionine</name>
        <dbReference type="ChEBI" id="CHEBI:59789"/>
    </ligand>
</feature>
<dbReference type="HAMAP" id="MF_01547">
    <property type="entry name" value="RNA_methyltr_E"/>
    <property type="match status" value="1"/>
</dbReference>
<dbReference type="Proteomes" id="UP000433788">
    <property type="component" value="Unassembled WGS sequence"/>
</dbReference>
<feature type="binding site" evidence="11">
    <location>
        <position position="80"/>
    </location>
    <ligand>
        <name>S-adenosyl-L-methionine</name>
        <dbReference type="ChEBI" id="CHEBI:59789"/>
    </ligand>
</feature>
<name>A0A6N7QN82_9GAMM</name>
<dbReference type="RefSeq" id="WP_153718547.1">
    <property type="nucleotide sequence ID" value="NZ_WJPP01000001.1"/>
</dbReference>
<organism evidence="14 15">
    <name type="scientific">Spiribacter salilacus</name>
    <dbReference type="NCBI Taxonomy" id="2664894"/>
    <lineage>
        <taxon>Bacteria</taxon>
        <taxon>Pseudomonadati</taxon>
        <taxon>Pseudomonadota</taxon>
        <taxon>Gammaproteobacteria</taxon>
        <taxon>Chromatiales</taxon>
        <taxon>Ectothiorhodospiraceae</taxon>
        <taxon>Spiribacter</taxon>
    </lineage>
</organism>
<dbReference type="FunFam" id="3.40.50.150:FF:000005">
    <property type="entry name" value="Ribosomal RNA large subunit methyltransferase E"/>
    <property type="match status" value="1"/>
</dbReference>
<evidence type="ECO:0000256" key="7">
    <source>
        <dbReference type="ARBA" id="ARBA00041129"/>
    </source>
</evidence>
<evidence type="ECO:0000313" key="14">
    <source>
        <dbReference type="EMBL" id="MRH77502.1"/>
    </source>
</evidence>
<evidence type="ECO:0000256" key="2">
    <source>
        <dbReference type="ARBA" id="ARBA00022603"/>
    </source>
</evidence>
<evidence type="ECO:0000256" key="10">
    <source>
        <dbReference type="ARBA" id="ARBA00048970"/>
    </source>
</evidence>
<dbReference type="AlphaFoldDB" id="A0A6N7QN82"/>
<dbReference type="Gene3D" id="3.40.50.150">
    <property type="entry name" value="Vaccinia Virus protein VP39"/>
    <property type="match status" value="1"/>
</dbReference>
<feature type="binding site" evidence="11">
    <location>
        <position position="62"/>
    </location>
    <ligand>
        <name>S-adenosyl-L-methionine</name>
        <dbReference type="ChEBI" id="CHEBI:59789"/>
    </ligand>
</feature>
<evidence type="ECO:0000256" key="4">
    <source>
        <dbReference type="ARBA" id="ARBA00022691"/>
    </source>
</evidence>
<reference evidence="14 15" key="1">
    <citation type="submission" date="2019-11" db="EMBL/GenBank/DDBJ databases">
        <authorList>
            <person name="Zhang X.Y."/>
        </authorList>
    </citation>
    <scope>NUCLEOTIDE SEQUENCE [LARGE SCALE GENOMIC DNA]</scope>
    <source>
        <strain evidence="14 15">C176</strain>
    </source>
</reference>
<proteinExistence type="inferred from homology"/>
<dbReference type="GO" id="GO:0008650">
    <property type="term" value="F:rRNA (uridine-2'-O-)-methyltransferase activity"/>
    <property type="evidence" value="ECO:0007669"/>
    <property type="project" value="UniProtKB-UniRule"/>
</dbReference>
<keyword evidence="4 11" id="KW-0949">S-adenosyl-L-methionine</keyword>
<evidence type="ECO:0000256" key="5">
    <source>
        <dbReference type="ARBA" id="ARBA00037569"/>
    </source>
</evidence>